<keyword evidence="8" id="KW-1185">Reference proteome</keyword>
<dbReference type="KEGG" id="oih:OB3173"/>
<reference evidence="7 8" key="2">
    <citation type="journal article" date="2002" name="Nucleic Acids Res.">
        <title>Genome sequence of Oceanobacillus iheyensis isolated from the Iheya Ridge and its unexpected adaptive capabilities to extreme environments.</title>
        <authorList>
            <person name="Takami H."/>
            <person name="Takaki Y."/>
            <person name="Uchiyama I."/>
        </authorList>
    </citation>
    <scope>NUCLEOTIDE SEQUENCE [LARGE SCALE GENOMIC DNA]</scope>
    <source>
        <strain evidence="8">DSM 14371 / CIP 107618 / JCM 11309 / KCTC 3954 / HTE831</strain>
    </source>
</reference>
<dbReference type="HOGENOM" id="CLU_128738_4_0_9"/>
<evidence type="ECO:0000313" key="7">
    <source>
        <dbReference type="EMBL" id="BAC15129.1"/>
    </source>
</evidence>
<accession>Q8ELP8</accession>
<evidence type="ECO:0000259" key="6">
    <source>
        <dbReference type="Pfam" id="PF07291"/>
    </source>
</evidence>
<keyword evidence="4 5" id="KW-0472">Membrane</keyword>
<proteinExistence type="predicted"/>
<feature type="transmembrane region" description="Helical" evidence="5">
    <location>
        <begin position="77"/>
        <end position="95"/>
    </location>
</feature>
<feature type="transmembrane region" description="Helical" evidence="5">
    <location>
        <begin position="47"/>
        <end position="70"/>
    </location>
</feature>
<dbReference type="Pfam" id="PF07291">
    <property type="entry name" value="MauE"/>
    <property type="match status" value="1"/>
</dbReference>
<evidence type="ECO:0000256" key="2">
    <source>
        <dbReference type="ARBA" id="ARBA00022692"/>
    </source>
</evidence>
<name>Q8ELP8_OCEIH</name>
<dbReference type="GO" id="GO:0016020">
    <property type="term" value="C:membrane"/>
    <property type="evidence" value="ECO:0007669"/>
    <property type="project" value="UniProtKB-SubCell"/>
</dbReference>
<dbReference type="GO" id="GO:0030416">
    <property type="term" value="P:methylamine metabolic process"/>
    <property type="evidence" value="ECO:0007669"/>
    <property type="project" value="InterPro"/>
</dbReference>
<comment type="subcellular location">
    <subcellularLocation>
        <location evidence="1">Membrane</location>
        <topology evidence="1">Multi-pass membrane protein</topology>
    </subcellularLocation>
</comment>
<protein>
    <submittedName>
        <fullName evidence="7">Hypothetical conserved protein</fullName>
    </submittedName>
</protein>
<evidence type="ECO:0000256" key="5">
    <source>
        <dbReference type="SAM" id="Phobius"/>
    </source>
</evidence>
<reference evidence="7 8" key="1">
    <citation type="journal article" date="2001" name="FEMS Microbiol. Lett.">
        <title>Oceanobacillus iheyensis gen. nov., sp. nov., a deep-sea extremely halotolerant and alkaliphilic species isolated from a depth of 1050 m on the Iheya Ridge.</title>
        <authorList>
            <person name="Lu J."/>
            <person name="Nogi Y."/>
            <person name="Takami H."/>
        </authorList>
    </citation>
    <scope>NUCLEOTIDE SEQUENCE [LARGE SCALE GENOMIC DNA]</scope>
    <source>
        <strain evidence="8">DSM 14371 / CIP 107618 / JCM 11309 / KCTC 3954 / HTE831</strain>
    </source>
</reference>
<evidence type="ECO:0000256" key="4">
    <source>
        <dbReference type="ARBA" id="ARBA00023136"/>
    </source>
</evidence>
<dbReference type="AlphaFoldDB" id="Q8ELP8"/>
<feature type="transmembrane region" description="Helical" evidence="5">
    <location>
        <begin position="12"/>
        <end position="35"/>
    </location>
</feature>
<dbReference type="PANTHER" id="PTHR36974:SF1">
    <property type="entry name" value="DOXX FAMILY MEMBRANE PROTEIN"/>
    <property type="match status" value="1"/>
</dbReference>
<sequence>MEVISNRGEIMLIKTIFLYIFAILFMLAGIGHFVIDEFFISSMPEWVIGRPLIVYISGVIEIVLGALLLYPATRRKAGIAIAIFLVLVFPVNIYMAFNAENYNTPEIALWIRLPLQFLLIWWVMKVSKK</sequence>
<dbReference type="eggNOG" id="COG4270">
    <property type="taxonomic scope" value="Bacteria"/>
</dbReference>
<feature type="transmembrane region" description="Helical" evidence="5">
    <location>
        <begin position="107"/>
        <end position="124"/>
    </location>
</feature>
<keyword evidence="2 5" id="KW-0812">Transmembrane</keyword>
<evidence type="ECO:0000256" key="3">
    <source>
        <dbReference type="ARBA" id="ARBA00022989"/>
    </source>
</evidence>
<feature type="domain" description="Methylamine utilisation protein MauE" evidence="6">
    <location>
        <begin position="14"/>
        <end position="97"/>
    </location>
</feature>
<dbReference type="PhylomeDB" id="Q8ELP8"/>
<dbReference type="InterPro" id="IPR009908">
    <property type="entry name" value="Methylamine_util_MauE"/>
</dbReference>
<evidence type="ECO:0000256" key="1">
    <source>
        <dbReference type="ARBA" id="ARBA00004141"/>
    </source>
</evidence>
<dbReference type="STRING" id="221109.gene:10735425"/>
<dbReference type="PANTHER" id="PTHR36974">
    <property type="entry name" value="MEMBRANE PROTEIN-RELATED"/>
    <property type="match status" value="1"/>
</dbReference>
<organism evidence="7 8">
    <name type="scientific">Oceanobacillus iheyensis (strain DSM 14371 / CIP 107618 / JCM 11309 / KCTC 3954 / HTE831)</name>
    <dbReference type="NCBI Taxonomy" id="221109"/>
    <lineage>
        <taxon>Bacteria</taxon>
        <taxon>Bacillati</taxon>
        <taxon>Bacillota</taxon>
        <taxon>Bacilli</taxon>
        <taxon>Bacillales</taxon>
        <taxon>Bacillaceae</taxon>
        <taxon>Oceanobacillus</taxon>
    </lineage>
</organism>
<gene>
    <name evidence="7" type="ordered locus">OB3173</name>
</gene>
<keyword evidence="3 5" id="KW-1133">Transmembrane helix</keyword>
<evidence type="ECO:0000313" key="8">
    <source>
        <dbReference type="Proteomes" id="UP000000822"/>
    </source>
</evidence>
<dbReference type="EMBL" id="BA000028">
    <property type="protein sequence ID" value="BAC15129.1"/>
    <property type="molecule type" value="Genomic_DNA"/>
</dbReference>
<dbReference type="Proteomes" id="UP000000822">
    <property type="component" value="Chromosome"/>
</dbReference>